<evidence type="ECO:0000256" key="1">
    <source>
        <dbReference type="ARBA" id="ARBA00001947"/>
    </source>
</evidence>
<keyword evidence="8" id="KW-1185">Reference proteome</keyword>
<dbReference type="InterPro" id="IPR002933">
    <property type="entry name" value="Peptidase_M20"/>
</dbReference>
<evidence type="ECO:0000259" key="6">
    <source>
        <dbReference type="Pfam" id="PF07687"/>
    </source>
</evidence>
<keyword evidence="4" id="KW-0378">Hydrolase</keyword>
<sequence>MTAYSPNSDQTPAARAASVAPEGALAWAQWMIQRKTVALTGSEQAFAEQLAGLLPAKAADIRVHPAGDGRANLIATCHGATPGPHIVFCGHIDTVPLGAKPWSCDPFGAEVRAGRLCGRGAADMKGGNAAMLAAFLDLADQREFPGRLSYALTFGEETGSEGAALMVKDGSLPRFDVMIIGEPTNNRIVRRHKGALWLRVSARGRTGHGSMPQMGINAIDLLTNLSAVLRDALAGLGSDPQLDRTTLCLTRLEGGVQTNVIPDFAIAEFDIRTLPGQDIERVLGIARDLARDLCTQQPGAGISFEVIASLPALDTPEDDLSLRAVAEACAALGLPEVAAGGASYFTDASLLQNLGGSVVIIGPGEPSEAHQTDESLSVEALETAVSLYREIAIRLFTLYRPVTRSAVAADI</sequence>
<evidence type="ECO:0000256" key="4">
    <source>
        <dbReference type="ARBA" id="ARBA00022801"/>
    </source>
</evidence>
<dbReference type="AlphaFoldDB" id="A0A3P3DG21"/>
<dbReference type="GO" id="GO:0016787">
    <property type="term" value="F:hydrolase activity"/>
    <property type="evidence" value="ECO:0007669"/>
    <property type="project" value="UniProtKB-KW"/>
</dbReference>
<dbReference type="SUPFAM" id="SSF55031">
    <property type="entry name" value="Bacterial exopeptidase dimerisation domain"/>
    <property type="match status" value="1"/>
</dbReference>
<dbReference type="PANTHER" id="PTHR43808:SF8">
    <property type="entry name" value="PEPTIDASE M20 DIMERISATION DOMAIN-CONTAINING PROTEIN"/>
    <property type="match status" value="1"/>
</dbReference>
<accession>A0A3P3DG21</accession>
<dbReference type="Proteomes" id="UP000282125">
    <property type="component" value="Unassembled WGS sequence"/>
</dbReference>
<organism evidence="7 8">
    <name type="scientific">Falsigemmobacter faecalis</name>
    <dbReference type="NCBI Taxonomy" id="2488730"/>
    <lineage>
        <taxon>Bacteria</taxon>
        <taxon>Pseudomonadati</taxon>
        <taxon>Pseudomonadota</taxon>
        <taxon>Alphaproteobacteria</taxon>
        <taxon>Rhodobacterales</taxon>
        <taxon>Paracoccaceae</taxon>
        <taxon>Falsigemmobacter</taxon>
    </lineage>
</organism>
<comment type="caution">
    <text evidence="7">The sequence shown here is derived from an EMBL/GenBank/DDBJ whole genome shotgun (WGS) entry which is preliminary data.</text>
</comment>
<dbReference type="CDD" id="cd08659">
    <property type="entry name" value="M20_ArgE_DapE-like"/>
    <property type="match status" value="1"/>
</dbReference>
<protein>
    <submittedName>
        <fullName evidence="7">M20 family peptidase</fullName>
    </submittedName>
</protein>
<dbReference type="PANTHER" id="PTHR43808">
    <property type="entry name" value="ACETYLORNITHINE DEACETYLASE"/>
    <property type="match status" value="1"/>
</dbReference>
<dbReference type="Pfam" id="PF07687">
    <property type="entry name" value="M20_dimer"/>
    <property type="match status" value="1"/>
</dbReference>
<proteinExistence type="inferred from homology"/>
<comment type="similarity">
    <text evidence="2">Belongs to the peptidase M20A family.</text>
</comment>
<dbReference type="Pfam" id="PF01546">
    <property type="entry name" value="Peptidase_M20"/>
    <property type="match status" value="1"/>
</dbReference>
<gene>
    <name evidence="7" type="ORF">EG244_13300</name>
</gene>
<keyword evidence="5" id="KW-0862">Zinc</keyword>
<dbReference type="InterPro" id="IPR011650">
    <property type="entry name" value="Peptidase_M20_dimer"/>
</dbReference>
<evidence type="ECO:0000256" key="5">
    <source>
        <dbReference type="ARBA" id="ARBA00022833"/>
    </source>
</evidence>
<name>A0A3P3DG21_9RHOB</name>
<evidence type="ECO:0000313" key="7">
    <source>
        <dbReference type="EMBL" id="RRH73193.1"/>
    </source>
</evidence>
<dbReference type="Gene3D" id="3.30.70.360">
    <property type="match status" value="1"/>
</dbReference>
<dbReference type="OrthoDB" id="9809784at2"/>
<dbReference type="GO" id="GO:0046872">
    <property type="term" value="F:metal ion binding"/>
    <property type="evidence" value="ECO:0007669"/>
    <property type="project" value="UniProtKB-KW"/>
</dbReference>
<evidence type="ECO:0000313" key="8">
    <source>
        <dbReference type="Proteomes" id="UP000282125"/>
    </source>
</evidence>
<dbReference type="Gene3D" id="3.40.630.10">
    <property type="entry name" value="Zn peptidases"/>
    <property type="match status" value="1"/>
</dbReference>
<reference evidence="7 8" key="1">
    <citation type="submission" date="2018-11" db="EMBL/GenBank/DDBJ databases">
        <title>Gemmobacter sp. nov., YIM 102744-1 draft genome.</title>
        <authorList>
            <person name="Li G."/>
            <person name="Jiang Y."/>
        </authorList>
    </citation>
    <scope>NUCLEOTIDE SEQUENCE [LARGE SCALE GENOMIC DNA]</scope>
    <source>
        <strain evidence="7 8">YIM 102744-1</strain>
    </source>
</reference>
<dbReference type="InterPro" id="IPR050072">
    <property type="entry name" value="Peptidase_M20A"/>
</dbReference>
<dbReference type="InterPro" id="IPR036264">
    <property type="entry name" value="Bact_exopeptidase_dim_dom"/>
</dbReference>
<keyword evidence="3" id="KW-0479">Metal-binding</keyword>
<dbReference type="SUPFAM" id="SSF53187">
    <property type="entry name" value="Zn-dependent exopeptidases"/>
    <property type="match status" value="1"/>
</dbReference>
<evidence type="ECO:0000256" key="3">
    <source>
        <dbReference type="ARBA" id="ARBA00022723"/>
    </source>
</evidence>
<dbReference type="EMBL" id="RRAZ01000019">
    <property type="protein sequence ID" value="RRH73193.1"/>
    <property type="molecule type" value="Genomic_DNA"/>
</dbReference>
<dbReference type="RefSeq" id="WP_124965483.1">
    <property type="nucleotide sequence ID" value="NZ_RRAZ01000019.1"/>
</dbReference>
<comment type="cofactor">
    <cofactor evidence="1">
        <name>Zn(2+)</name>
        <dbReference type="ChEBI" id="CHEBI:29105"/>
    </cofactor>
</comment>
<evidence type="ECO:0000256" key="2">
    <source>
        <dbReference type="ARBA" id="ARBA00006247"/>
    </source>
</evidence>
<feature type="domain" description="Peptidase M20 dimerisation" evidence="6">
    <location>
        <begin position="192"/>
        <end position="292"/>
    </location>
</feature>